<proteinExistence type="predicted"/>
<dbReference type="Proteomes" id="UP000233837">
    <property type="component" value="Unassembled WGS sequence"/>
</dbReference>
<reference evidence="2 3" key="1">
    <citation type="journal article" date="2016" name="Sci. Rep.">
        <title>The Dendrobium catenatum Lindl. genome sequence provides insights into polysaccharide synthase, floral development and adaptive evolution.</title>
        <authorList>
            <person name="Zhang G.Q."/>
            <person name="Xu Q."/>
            <person name="Bian C."/>
            <person name="Tsai W.C."/>
            <person name="Yeh C.M."/>
            <person name="Liu K.W."/>
            <person name="Yoshida K."/>
            <person name="Zhang L.S."/>
            <person name="Chang S.B."/>
            <person name="Chen F."/>
            <person name="Shi Y."/>
            <person name="Su Y.Y."/>
            <person name="Zhang Y.Q."/>
            <person name="Chen L.J."/>
            <person name="Yin Y."/>
            <person name="Lin M."/>
            <person name="Huang H."/>
            <person name="Deng H."/>
            <person name="Wang Z.W."/>
            <person name="Zhu S.L."/>
            <person name="Zhao X."/>
            <person name="Deng C."/>
            <person name="Niu S.C."/>
            <person name="Huang J."/>
            <person name="Wang M."/>
            <person name="Liu G.H."/>
            <person name="Yang H.J."/>
            <person name="Xiao X.J."/>
            <person name="Hsiao Y.Y."/>
            <person name="Wu W.L."/>
            <person name="Chen Y.Y."/>
            <person name="Mitsuda N."/>
            <person name="Ohme-Takagi M."/>
            <person name="Luo Y.B."/>
            <person name="Van de Peer Y."/>
            <person name="Liu Z.J."/>
        </authorList>
    </citation>
    <scope>NUCLEOTIDE SEQUENCE [LARGE SCALE GENOMIC DNA]</scope>
    <source>
        <tissue evidence="2">The whole plant</tissue>
    </source>
</reference>
<keyword evidence="3" id="KW-1185">Reference proteome</keyword>
<protein>
    <submittedName>
        <fullName evidence="2">Putative mitochondrial protein</fullName>
    </submittedName>
</protein>
<dbReference type="PANTHER" id="PTHR11439">
    <property type="entry name" value="GAG-POL-RELATED RETROTRANSPOSON"/>
    <property type="match status" value="1"/>
</dbReference>
<dbReference type="PANTHER" id="PTHR11439:SF463">
    <property type="entry name" value="REVERSE TRANSCRIPTASE TY1_COPIA-TYPE DOMAIN-CONTAINING PROTEIN"/>
    <property type="match status" value="1"/>
</dbReference>
<reference evidence="2 3" key="2">
    <citation type="journal article" date="2017" name="Nature">
        <title>The Apostasia genome and the evolution of orchids.</title>
        <authorList>
            <person name="Zhang G.Q."/>
            <person name="Liu K.W."/>
            <person name="Li Z."/>
            <person name="Lohaus R."/>
            <person name="Hsiao Y.Y."/>
            <person name="Niu S.C."/>
            <person name="Wang J.Y."/>
            <person name="Lin Y.C."/>
            <person name="Xu Q."/>
            <person name="Chen L.J."/>
            <person name="Yoshida K."/>
            <person name="Fujiwara S."/>
            <person name="Wang Z.W."/>
            <person name="Zhang Y.Q."/>
            <person name="Mitsuda N."/>
            <person name="Wang M."/>
            <person name="Liu G.H."/>
            <person name="Pecoraro L."/>
            <person name="Huang H.X."/>
            <person name="Xiao X.J."/>
            <person name="Lin M."/>
            <person name="Wu X.Y."/>
            <person name="Wu W.L."/>
            <person name="Chen Y.Y."/>
            <person name="Chang S.B."/>
            <person name="Sakamoto S."/>
            <person name="Ohme-Takagi M."/>
            <person name="Yagi M."/>
            <person name="Zeng S.J."/>
            <person name="Shen C.Y."/>
            <person name="Yeh C.M."/>
            <person name="Luo Y.B."/>
            <person name="Tsai W.C."/>
            <person name="Van de Peer Y."/>
            <person name="Liu Z.J."/>
        </authorList>
    </citation>
    <scope>NUCLEOTIDE SEQUENCE [LARGE SCALE GENOMIC DNA]</scope>
    <source>
        <tissue evidence="2">The whole plant</tissue>
    </source>
</reference>
<evidence type="ECO:0000313" key="3">
    <source>
        <dbReference type="Proteomes" id="UP000233837"/>
    </source>
</evidence>
<sequence length="207" mass="23809">MMKEFDMTDLGLLHYFLGLQIVQADDGIFISQKRYALELLKKYNMLSCKTFSTPMNTNEKLVQNDGTTKANEKVFRGIVGGLMYLTHSRPDIMYSVNVISRFMNNPSVHHLGAAKRILRYIRETTNYGIWYKSVSNFHLVGFTDSDWAGSIEDDWAGSIEDRAQVDSYSILGLEQYPGAQRSKQVLHCHLQKLNILQLHRQHVKQFG</sequence>
<dbReference type="InterPro" id="IPR013103">
    <property type="entry name" value="RVT_2"/>
</dbReference>
<evidence type="ECO:0000259" key="1">
    <source>
        <dbReference type="Pfam" id="PF07727"/>
    </source>
</evidence>
<dbReference type="EMBL" id="KZ502442">
    <property type="protein sequence ID" value="PKU78993.1"/>
    <property type="molecule type" value="Genomic_DNA"/>
</dbReference>
<gene>
    <name evidence="2" type="ORF">MA16_Dca000337</name>
</gene>
<dbReference type="AlphaFoldDB" id="A0A2I0WTM4"/>
<name>A0A2I0WTM4_9ASPA</name>
<organism evidence="2 3">
    <name type="scientific">Dendrobium catenatum</name>
    <dbReference type="NCBI Taxonomy" id="906689"/>
    <lineage>
        <taxon>Eukaryota</taxon>
        <taxon>Viridiplantae</taxon>
        <taxon>Streptophyta</taxon>
        <taxon>Embryophyta</taxon>
        <taxon>Tracheophyta</taxon>
        <taxon>Spermatophyta</taxon>
        <taxon>Magnoliopsida</taxon>
        <taxon>Liliopsida</taxon>
        <taxon>Asparagales</taxon>
        <taxon>Orchidaceae</taxon>
        <taxon>Epidendroideae</taxon>
        <taxon>Malaxideae</taxon>
        <taxon>Dendrobiinae</taxon>
        <taxon>Dendrobium</taxon>
    </lineage>
</organism>
<dbReference type="Pfam" id="PF07727">
    <property type="entry name" value="RVT_2"/>
    <property type="match status" value="1"/>
</dbReference>
<accession>A0A2I0WTM4</accession>
<evidence type="ECO:0000313" key="2">
    <source>
        <dbReference type="EMBL" id="PKU78993.1"/>
    </source>
</evidence>
<feature type="domain" description="Reverse transcriptase Ty1/copia-type" evidence="1">
    <location>
        <begin position="1"/>
        <end position="56"/>
    </location>
</feature>